<dbReference type="EMBL" id="JXZB01000001">
    <property type="protein sequence ID" value="KIQ66256.1"/>
    <property type="molecule type" value="Genomic_DNA"/>
</dbReference>
<dbReference type="PATRIC" id="fig|2064.6.peg.194"/>
<organism evidence="1 2">
    <name type="scientific">Kitasatospora griseola</name>
    <name type="common">Streptomyces griseolosporeus</name>
    <dbReference type="NCBI Taxonomy" id="2064"/>
    <lineage>
        <taxon>Bacteria</taxon>
        <taxon>Bacillati</taxon>
        <taxon>Actinomycetota</taxon>
        <taxon>Actinomycetes</taxon>
        <taxon>Kitasatosporales</taxon>
        <taxon>Streptomycetaceae</taxon>
        <taxon>Kitasatospora</taxon>
    </lineage>
</organism>
<dbReference type="Proteomes" id="UP000032066">
    <property type="component" value="Unassembled WGS sequence"/>
</dbReference>
<reference evidence="1 2" key="1">
    <citation type="submission" date="2015-02" db="EMBL/GenBank/DDBJ databases">
        <title>Draft genome sequence of Kitasatospora griseola MF730-N6, a bafilomycin, terpentecin and satosporin producer.</title>
        <authorList>
            <person name="Arens J.C."/>
            <person name="Haltli B."/>
            <person name="Kerr R.G."/>
        </authorList>
    </citation>
    <scope>NUCLEOTIDE SEQUENCE [LARGE SCALE GENOMIC DNA]</scope>
    <source>
        <strain evidence="1 2">MF730-N6</strain>
    </source>
</reference>
<keyword evidence="2" id="KW-1185">Reference proteome</keyword>
<comment type="caution">
    <text evidence="1">The sequence shown here is derived from an EMBL/GenBank/DDBJ whole genome shotgun (WGS) entry which is preliminary data.</text>
</comment>
<sequence>MHTEDTVEFDVPPQHAARPSLEEQFTALLDAHRPPARIALLVGNVLRPAPGDLQRLCRLGVLARRAGHQVVLRGVGPRLRLVLDLTGLADTLHEG</sequence>
<proteinExistence type="predicted"/>
<evidence type="ECO:0000313" key="1">
    <source>
        <dbReference type="EMBL" id="KIQ66256.1"/>
    </source>
</evidence>
<evidence type="ECO:0008006" key="3">
    <source>
        <dbReference type="Google" id="ProtNLM"/>
    </source>
</evidence>
<dbReference type="RefSeq" id="WP_043907323.1">
    <property type="nucleotide sequence ID" value="NZ_JBHVRB010000013.1"/>
</dbReference>
<dbReference type="OrthoDB" id="9926962at2"/>
<evidence type="ECO:0000313" key="2">
    <source>
        <dbReference type="Proteomes" id="UP000032066"/>
    </source>
</evidence>
<dbReference type="AlphaFoldDB" id="A0A0D0P3T8"/>
<protein>
    <recommendedName>
        <fullName evidence="3">STAS domain-containing protein</fullName>
    </recommendedName>
</protein>
<name>A0A0D0P3T8_KITGR</name>
<gene>
    <name evidence="1" type="ORF">TR51_00865</name>
</gene>
<accession>A0A0D0P3T8</accession>